<sequence length="983" mass="102482">MSGSSASTTDADGTHKRSSPGARVAARALALLLLIVGLITPTIASEPALAQTRAVEKPEVFSLLAYNKRIDDAVDVIRASLVLRVPHGVVDEKSGDLIVNKERGFLRVAYDRTGDSADGLDGLQGMRYIKALTSYGANVWSKNTQPGFTIHKVIRDGANDYLVISVEGKMEITTTPESNVPGGKSLMGNLYFGFDTGTPAESTTLVGWIDDNPTVREVEYRAYSSARGPEYKAGPIAQMPVDNSASLWTKGHANWAQVLDWGLTGHKAGIFPSNAASADITNYAFGTAALGPAGSVSTSFWYAWVHENGTLVTDINTAPIRVTGVTPHGTHQGTAAQLVKNVSVKAGNPTLAYTPEAAAQGLTTKVAENGDIDFTTAGGNGYYRLLIWPESENPKKVTADNGAPLIRYAKTDLFNGNVPTARALDEGWPVASAFYKYDITRPAPPVITVPAEGSTIAQNTKIVISGTGLPGHSITLKLRPGGRITDPEDASLETLVDGELSCKQEKCEIVVAQDGTWSYTYEPKTPLADGHYTAVAWQTEQDSVFNVTSHPSNPDAPENPTAWGSGFDIDTVAPAAPMFVCPASPTTENRPELHGSGVEAGSTVRVYLGDKQIGTATISGDTWTYTPQEDLPSGRNELTVTQVDPAGNESAHSAPPCVLEVFDDVAITGLKSVAPVADPAPGLASAAPENWEIVVSDDSGERVISGGAEVQLKRGEAVTVGERLRLDPAPDPTAALYARRGEPACVDANGTTLAPEIFDPASGKLLISNTDQVAGPVRCTITNQASQATLVTKRLGGQTTAATDGLKLSGAPEAAPVAAGSTRADAADPGATFALDADTADAVVHPGGYALTAEVPSGRSVIGIERLNLADTACAATASKPTTAPESCWVEADEANASIGQGAHEVFRVVSAEPGEMPVLPLTGGRGSLLFTASGLGTLAAAAGAALRGRWRRIAADVLTRFGARGSAGSHSGRSEIAYARSE</sequence>
<dbReference type="AlphaFoldDB" id="A0A934UYF0"/>
<evidence type="ECO:0000313" key="3">
    <source>
        <dbReference type="Proteomes" id="UP000618733"/>
    </source>
</evidence>
<name>A0A934UYF0_9MICO</name>
<accession>A0A934UYF0</accession>
<dbReference type="InterPro" id="IPR013783">
    <property type="entry name" value="Ig-like_fold"/>
</dbReference>
<dbReference type="RefSeq" id="WP_200132269.1">
    <property type="nucleotide sequence ID" value="NZ_JAEHOI010000007.1"/>
</dbReference>
<gene>
    <name evidence="2" type="ORF">JD292_08215</name>
</gene>
<organism evidence="2 3">
    <name type="scientific">Leucobacter edaphi</name>
    <dbReference type="NCBI Taxonomy" id="2796472"/>
    <lineage>
        <taxon>Bacteria</taxon>
        <taxon>Bacillati</taxon>
        <taxon>Actinomycetota</taxon>
        <taxon>Actinomycetes</taxon>
        <taxon>Micrococcales</taxon>
        <taxon>Microbacteriaceae</taxon>
        <taxon>Leucobacter</taxon>
    </lineage>
</organism>
<comment type="caution">
    <text evidence="2">The sequence shown here is derived from an EMBL/GenBank/DDBJ whole genome shotgun (WGS) entry which is preliminary data.</text>
</comment>
<dbReference type="Proteomes" id="UP000618733">
    <property type="component" value="Unassembled WGS sequence"/>
</dbReference>
<evidence type="ECO:0000259" key="1">
    <source>
        <dbReference type="Pfam" id="PF19077"/>
    </source>
</evidence>
<feature type="domain" description="Bacterial Ig-like" evidence="1">
    <location>
        <begin position="586"/>
        <end position="653"/>
    </location>
</feature>
<keyword evidence="3" id="KW-1185">Reference proteome</keyword>
<reference evidence="2" key="1">
    <citation type="submission" date="2020-12" db="EMBL/GenBank/DDBJ databases">
        <title>Leucobacter sp. CAS2, isolated from Chromium sludge.</title>
        <authorList>
            <person name="Xu Z."/>
        </authorList>
    </citation>
    <scope>NUCLEOTIDE SEQUENCE</scope>
    <source>
        <strain evidence="2">CSA2</strain>
    </source>
</reference>
<proteinExistence type="predicted"/>
<evidence type="ECO:0000313" key="2">
    <source>
        <dbReference type="EMBL" id="MBK0422057.1"/>
    </source>
</evidence>
<dbReference type="GO" id="GO:0005975">
    <property type="term" value="P:carbohydrate metabolic process"/>
    <property type="evidence" value="ECO:0007669"/>
    <property type="project" value="UniProtKB-ARBA"/>
</dbReference>
<protein>
    <recommendedName>
        <fullName evidence="1">Bacterial Ig-like domain-containing protein</fullName>
    </recommendedName>
</protein>
<dbReference type="InterPro" id="IPR044016">
    <property type="entry name" value="Big_13"/>
</dbReference>
<dbReference type="Pfam" id="PF19077">
    <property type="entry name" value="Big_13"/>
    <property type="match status" value="1"/>
</dbReference>
<dbReference type="EMBL" id="JAEHOI010000007">
    <property type="protein sequence ID" value="MBK0422057.1"/>
    <property type="molecule type" value="Genomic_DNA"/>
</dbReference>
<dbReference type="Gene3D" id="2.60.40.10">
    <property type="entry name" value="Immunoglobulins"/>
    <property type="match status" value="2"/>
</dbReference>